<sequence>MNGAEHPNAQRLRTAIGRIAAGATDEVAHVFTKQTRWHFGGDNALSGDLEGDEGLAMFRRQLQIPGLWVTPQEVLVNDDRAIVFLRVRGEHAGRKLDILRAEVMTVRDGKVVEYWGIASDPAAQDHYLAAALPS</sequence>
<dbReference type="InterPro" id="IPR032710">
    <property type="entry name" value="NTF2-like_dom_sf"/>
</dbReference>
<keyword evidence="3" id="KW-1185">Reference proteome</keyword>
<comment type="caution">
    <text evidence="2">The sequence shown here is derived from an EMBL/GenBank/DDBJ whole genome shotgun (WGS) entry which is preliminary data.</text>
</comment>
<dbReference type="Pfam" id="PF12680">
    <property type="entry name" value="SnoaL_2"/>
    <property type="match status" value="1"/>
</dbReference>
<dbReference type="Gene3D" id="3.10.450.50">
    <property type="match status" value="1"/>
</dbReference>
<organism evidence="2 3">
    <name type="scientific">Tenggerimyces flavus</name>
    <dbReference type="NCBI Taxonomy" id="1708749"/>
    <lineage>
        <taxon>Bacteria</taxon>
        <taxon>Bacillati</taxon>
        <taxon>Actinomycetota</taxon>
        <taxon>Actinomycetes</taxon>
        <taxon>Propionibacteriales</taxon>
        <taxon>Nocardioidaceae</taxon>
        <taxon>Tenggerimyces</taxon>
    </lineage>
</organism>
<protein>
    <submittedName>
        <fullName evidence="2">Nuclear transport factor 2 family protein</fullName>
    </submittedName>
</protein>
<name>A0ABV7YCU2_9ACTN</name>
<gene>
    <name evidence="2" type="ORF">ACFOUW_11400</name>
</gene>
<evidence type="ECO:0000313" key="2">
    <source>
        <dbReference type="EMBL" id="MFC3761445.1"/>
    </source>
</evidence>
<evidence type="ECO:0000259" key="1">
    <source>
        <dbReference type="Pfam" id="PF12680"/>
    </source>
</evidence>
<accession>A0ABV7YCU2</accession>
<reference evidence="3" key="1">
    <citation type="journal article" date="2019" name="Int. J. Syst. Evol. Microbiol.">
        <title>The Global Catalogue of Microorganisms (GCM) 10K type strain sequencing project: providing services to taxonomists for standard genome sequencing and annotation.</title>
        <authorList>
            <consortium name="The Broad Institute Genomics Platform"/>
            <consortium name="The Broad Institute Genome Sequencing Center for Infectious Disease"/>
            <person name="Wu L."/>
            <person name="Ma J."/>
        </authorList>
    </citation>
    <scope>NUCLEOTIDE SEQUENCE [LARGE SCALE GENOMIC DNA]</scope>
    <source>
        <strain evidence="3">CGMCC 4.7241</strain>
    </source>
</reference>
<dbReference type="SUPFAM" id="SSF54427">
    <property type="entry name" value="NTF2-like"/>
    <property type="match status" value="1"/>
</dbReference>
<dbReference type="Proteomes" id="UP001595699">
    <property type="component" value="Unassembled WGS sequence"/>
</dbReference>
<dbReference type="EMBL" id="JBHRZH010000008">
    <property type="protein sequence ID" value="MFC3761445.1"/>
    <property type="molecule type" value="Genomic_DNA"/>
</dbReference>
<proteinExistence type="predicted"/>
<evidence type="ECO:0000313" key="3">
    <source>
        <dbReference type="Proteomes" id="UP001595699"/>
    </source>
</evidence>
<dbReference type="RefSeq" id="WP_205118506.1">
    <property type="nucleotide sequence ID" value="NZ_JAFBCM010000001.1"/>
</dbReference>
<feature type="domain" description="SnoaL-like" evidence="1">
    <location>
        <begin position="18"/>
        <end position="114"/>
    </location>
</feature>
<dbReference type="InterPro" id="IPR037401">
    <property type="entry name" value="SnoaL-like"/>
</dbReference>